<dbReference type="Gene3D" id="3.90.550.10">
    <property type="entry name" value="Spore Coat Polysaccharide Biosynthesis Protein SpsA, Chain A"/>
    <property type="match status" value="1"/>
</dbReference>
<dbReference type="Proteomes" id="UP000477911">
    <property type="component" value="Unassembled WGS sequence"/>
</dbReference>
<dbReference type="AlphaFoldDB" id="A0A6L7FZE6"/>
<evidence type="ECO:0000313" key="2">
    <source>
        <dbReference type="EMBL" id="MXN16802.1"/>
    </source>
</evidence>
<dbReference type="InterPro" id="IPR050834">
    <property type="entry name" value="Glycosyltransf_2"/>
</dbReference>
<name>A0A6L7FZE6_9RHOB</name>
<dbReference type="InterPro" id="IPR029044">
    <property type="entry name" value="Nucleotide-diphossugar_trans"/>
</dbReference>
<keyword evidence="3" id="KW-1185">Reference proteome</keyword>
<dbReference type="CDD" id="cd00761">
    <property type="entry name" value="Glyco_tranf_GTA_type"/>
    <property type="match status" value="1"/>
</dbReference>
<feature type="domain" description="Glycosyltransferase 2-like" evidence="1">
    <location>
        <begin position="5"/>
        <end position="163"/>
    </location>
</feature>
<dbReference type="PANTHER" id="PTHR43685:SF2">
    <property type="entry name" value="GLYCOSYLTRANSFERASE 2-LIKE DOMAIN-CONTAINING PROTEIN"/>
    <property type="match status" value="1"/>
</dbReference>
<accession>A0A6L7FZE6</accession>
<reference evidence="2 3" key="1">
    <citation type="submission" date="2019-12" db="EMBL/GenBank/DDBJ databases">
        <authorList>
            <person name="Li M."/>
        </authorList>
    </citation>
    <scope>NUCLEOTIDE SEQUENCE [LARGE SCALE GENOMIC DNA]</scope>
    <source>
        <strain evidence="2 3">GBMRC 2024</strain>
    </source>
</reference>
<proteinExistence type="predicted"/>
<dbReference type="RefSeq" id="WP_160891521.1">
    <property type="nucleotide sequence ID" value="NZ_WUMU01000003.1"/>
</dbReference>
<comment type="caution">
    <text evidence="2">The sequence shown here is derived from an EMBL/GenBank/DDBJ whole genome shotgun (WGS) entry which is preliminary data.</text>
</comment>
<sequence>MPRFSIIIPCFQAEATLGRTLESLQAQSCPDWEALCIDDGSTDGTRALLEAAAARDPRLRVIRNIGKGPSAARNLGAFLAEGEILAFCDADDLWSSDKLAHLRTAFADPDCAGAFGRVAFFREEPADARSISTLPEGPLTIAMLLGENPVCTMSNIALRRPVFLGSGGLDPAMVHNEDLDWLIRLVGEGASLRPLNAVLVWYRASPLGLSADLEAMARGRAQALASAARYGFSPDAGAEAVHLRYLARRALRVGRGDATALKLAVRGLRQAPRSFLLPAHRGCATLAAAVLAPVLPPVLRRTLFTR</sequence>
<dbReference type="SUPFAM" id="SSF53448">
    <property type="entry name" value="Nucleotide-diphospho-sugar transferases"/>
    <property type="match status" value="1"/>
</dbReference>
<keyword evidence="2" id="KW-0808">Transferase</keyword>
<dbReference type="Pfam" id="PF00535">
    <property type="entry name" value="Glycos_transf_2"/>
    <property type="match status" value="1"/>
</dbReference>
<dbReference type="GO" id="GO:0016740">
    <property type="term" value="F:transferase activity"/>
    <property type="evidence" value="ECO:0007669"/>
    <property type="project" value="UniProtKB-KW"/>
</dbReference>
<protein>
    <submittedName>
        <fullName evidence="2">Glycosyltransferase</fullName>
    </submittedName>
</protein>
<gene>
    <name evidence="2" type="ORF">GR170_03065</name>
</gene>
<dbReference type="InterPro" id="IPR001173">
    <property type="entry name" value="Glyco_trans_2-like"/>
</dbReference>
<dbReference type="GO" id="GO:0044010">
    <property type="term" value="P:single-species biofilm formation"/>
    <property type="evidence" value="ECO:0007669"/>
    <property type="project" value="TreeGrafter"/>
</dbReference>
<organism evidence="2 3">
    <name type="scientific">Pseudooceanicola albus</name>
    <dbReference type="NCBI Taxonomy" id="2692189"/>
    <lineage>
        <taxon>Bacteria</taxon>
        <taxon>Pseudomonadati</taxon>
        <taxon>Pseudomonadota</taxon>
        <taxon>Alphaproteobacteria</taxon>
        <taxon>Rhodobacterales</taxon>
        <taxon>Paracoccaceae</taxon>
        <taxon>Pseudooceanicola</taxon>
    </lineage>
</organism>
<evidence type="ECO:0000259" key="1">
    <source>
        <dbReference type="Pfam" id="PF00535"/>
    </source>
</evidence>
<dbReference type="PANTHER" id="PTHR43685">
    <property type="entry name" value="GLYCOSYLTRANSFERASE"/>
    <property type="match status" value="1"/>
</dbReference>
<evidence type="ECO:0000313" key="3">
    <source>
        <dbReference type="Proteomes" id="UP000477911"/>
    </source>
</evidence>
<dbReference type="EMBL" id="WUMU01000003">
    <property type="protein sequence ID" value="MXN16802.1"/>
    <property type="molecule type" value="Genomic_DNA"/>
</dbReference>